<evidence type="ECO:0000256" key="3">
    <source>
        <dbReference type="ARBA" id="ARBA00022691"/>
    </source>
</evidence>
<dbReference type="InterPro" id="IPR036388">
    <property type="entry name" value="WH-like_DNA-bd_sf"/>
</dbReference>
<accession>A0A6A3BPB5</accession>
<evidence type="ECO:0000256" key="2">
    <source>
        <dbReference type="ARBA" id="ARBA00022679"/>
    </source>
</evidence>
<dbReference type="InterPro" id="IPR016461">
    <property type="entry name" value="COMT-like"/>
</dbReference>
<dbReference type="InterPro" id="IPR012967">
    <property type="entry name" value="COMT_dimerisation"/>
</dbReference>
<dbReference type="AlphaFoldDB" id="A0A6A3BPB5"/>
<dbReference type="InterPro" id="IPR001077">
    <property type="entry name" value="COMT_C"/>
</dbReference>
<dbReference type="Pfam" id="PF00891">
    <property type="entry name" value="Methyltransf_2"/>
    <property type="match status" value="1"/>
</dbReference>
<feature type="domain" description="O-methyltransferase dimerisation" evidence="6">
    <location>
        <begin position="22"/>
        <end position="111"/>
    </location>
</feature>
<dbReference type="GO" id="GO:0009717">
    <property type="term" value="P:isoflavonoid biosynthetic process"/>
    <property type="evidence" value="ECO:0007669"/>
    <property type="project" value="UniProtKB-ARBA"/>
</dbReference>
<evidence type="ECO:0000256" key="1">
    <source>
        <dbReference type="ARBA" id="ARBA00022603"/>
    </source>
</evidence>
<dbReference type="FunFam" id="1.10.10.10:FF:000213">
    <property type="entry name" value="Coniferyl alcohol 9-O-methyltransferase"/>
    <property type="match status" value="1"/>
</dbReference>
<organism evidence="7 8">
    <name type="scientific">Hibiscus syriacus</name>
    <name type="common">Rose of Sharon</name>
    <dbReference type="NCBI Taxonomy" id="106335"/>
    <lineage>
        <taxon>Eukaryota</taxon>
        <taxon>Viridiplantae</taxon>
        <taxon>Streptophyta</taxon>
        <taxon>Embryophyta</taxon>
        <taxon>Tracheophyta</taxon>
        <taxon>Spermatophyta</taxon>
        <taxon>Magnoliopsida</taxon>
        <taxon>eudicotyledons</taxon>
        <taxon>Gunneridae</taxon>
        <taxon>Pentapetalae</taxon>
        <taxon>rosids</taxon>
        <taxon>malvids</taxon>
        <taxon>Malvales</taxon>
        <taxon>Malvaceae</taxon>
        <taxon>Malvoideae</taxon>
        <taxon>Hibiscus</taxon>
    </lineage>
</organism>
<dbReference type="Pfam" id="PF08100">
    <property type="entry name" value="Dimerisation"/>
    <property type="match status" value="1"/>
</dbReference>
<evidence type="ECO:0000259" key="5">
    <source>
        <dbReference type="Pfam" id="PF00891"/>
    </source>
</evidence>
<dbReference type="SUPFAM" id="SSF46785">
    <property type="entry name" value="Winged helix' DNA-binding domain"/>
    <property type="match status" value="1"/>
</dbReference>
<feature type="domain" description="O-methyltransferase C-terminal" evidence="5">
    <location>
        <begin position="133"/>
        <end position="299"/>
    </location>
</feature>
<dbReference type="GO" id="GO:0008757">
    <property type="term" value="F:S-adenosylmethionine-dependent methyltransferase activity"/>
    <property type="evidence" value="ECO:0007669"/>
    <property type="project" value="UniProtKB-ARBA"/>
</dbReference>
<dbReference type="Gene3D" id="1.10.10.10">
    <property type="entry name" value="Winged helix-like DNA-binding domain superfamily/Winged helix DNA-binding domain"/>
    <property type="match status" value="1"/>
</dbReference>
<keyword evidence="8" id="KW-1185">Reference proteome</keyword>
<dbReference type="GO" id="GO:0032259">
    <property type="term" value="P:methylation"/>
    <property type="evidence" value="ECO:0007669"/>
    <property type="project" value="UniProtKB-KW"/>
</dbReference>
<dbReference type="SUPFAM" id="SSF53335">
    <property type="entry name" value="S-adenosyl-L-methionine-dependent methyltransferases"/>
    <property type="match status" value="1"/>
</dbReference>
<keyword evidence="2" id="KW-0808">Transferase</keyword>
<proteinExistence type="predicted"/>
<dbReference type="PIRSF" id="PIRSF005739">
    <property type="entry name" value="O-mtase"/>
    <property type="match status" value="1"/>
</dbReference>
<evidence type="ECO:0000313" key="8">
    <source>
        <dbReference type="Proteomes" id="UP000436088"/>
    </source>
</evidence>
<evidence type="ECO:0000259" key="6">
    <source>
        <dbReference type="Pfam" id="PF08100"/>
    </source>
</evidence>
<dbReference type="InterPro" id="IPR036390">
    <property type="entry name" value="WH_DNA-bd_sf"/>
</dbReference>
<keyword evidence="1" id="KW-0489">Methyltransferase</keyword>
<evidence type="ECO:0000313" key="7">
    <source>
        <dbReference type="EMBL" id="KAE8717917.1"/>
    </source>
</evidence>
<dbReference type="GO" id="GO:0008171">
    <property type="term" value="F:O-methyltransferase activity"/>
    <property type="evidence" value="ECO:0007669"/>
    <property type="project" value="InterPro"/>
</dbReference>
<dbReference type="Gene3D" id="3.40.50.150">
    <property type="entry name" value="Vaccinia Virus protein VP39"/>
    <property type="match status" value="1"/>
</dbReference>
<keyword evidence="3" id="KW-0949">S-adenosyl-L-methionine</keyword>
<dbReference type="InterPro" id="IPR029063">
    <property type="entry name" value="SAM-dependent_MTases_sf"/>
</dbReference>
<name>A0A6A3BPB5_HIBSY</name>
<comment type="caution">
    <text evidence="7">The sequence shown here is derived from an EMBL/GenBank/DDBJ whole genome shotgun (WGS) entry which is preliminary data.</text>
</comment>
<dbReference type="PROSITE" id="PS51683">
    <property type="entry name" value="SAM_OMT_II"/>
    <property type="match status" value="1"/>
</dbReference>
<dbReference type="PANTHER" id="PTHR11746">
    <property type="entry name" value="O-METHYLTRANSFERASE"/>
    <property type="match status" value="1"/>
</dbReference>
<evidence type="ECO:0000256" key="4">
    <source>
        <dbReference type="PIRSR" id="PIRSR005739-1"/>
    </source>
</evidence>
<feature type="active site" description="Proton acceptor" evidence="4">
    <location>
        <position position="264"/>
    </location>
</feature>
<sequence length="301" mass="33898">MDMANGSEENVNELLGAHAHVWNHLFSFIRSMPLKCTIDLGIPDIIQDHGKPMTVTELVVALPTLDPTKACNIYRLMRVLVHLGFFARQKLGDDRPEDGYVLTNAFRLLLNDHPLSVTPLFKVVLDPILIWNWHFLGAWFQNNDRSSFETAHGKTFWNYCRHDPHVNDLFNEAMSSDSRLADSVLIGRCKGVFEGLNSLVDVGGDTGTLGKAISDAFPHLKYTVFDLPHVLTGLQDSGNLRYVGGDMFEEVPAADAVLLKLILHDWNHDECLKILKQCNEAISNRGEQRGKVIIIDMVLRR</sequence>
<protein>
    <submittedName>
        <fullName evidence="7">Trans-resveratrol di-O-methyltransferase</fullName>
    </submittedName>
</protein>
<dbReference type="EMBL" id="VEPZ02000817">
    <property type="protein sequence ID" value="KAE8717917.1"/>
    <property type="molecule type" value="Genomic_DNA"/>
</dbReference>
<gene>
    <name evidence="7" type="ORF">F3Y22_tig00110020pilonHSYRG00274</name>
</gene>
<dbReference type="GO" id="GO:0046983">
    <property type="term" value="F:protein dimerization activity"/>
    <property type="evidence" value="ECO:0007669"/>
    <property type="project" value="InterPro"/>
</dbReference>
<dbReference type="Proteomes" id="UP000436088">
    <property type="component" value="Unassembled WGS sequence"/>
</dbReference>
<reference evidence="7" key="1">
    <citation type="submission" date="2019-09" db="EMBL/GenBank/DDBJ databases">
        <title>Draft genome information of white flower Hibiscus syriacus.</title>
        <authorList>
            <person name="Kim Y.-M."/>
        </authorList>
    </citation>
    <scope>NUCLEOTIDE SEQUENCE [LARGE SCALE GENOMIC DNA]</scope>
    <source>
        <strain evidence="7">YM2019G1</strain>
    </source>
</reference>